<protein>
    <recommendedName>
        <fullName evidence="2">Nuclear factor related to kappa-B-binding protein second winged helix domain-containing protein</fullName>
    </recommendedName>
</protein>
<dbReference type="EMBL" id="WJBH02000006">
    <property type="protein sequence ID" value="KAI9557317.1"/>
    <property type="molecule type" value="Genomic_DNA"/>
</dbReference>
<sequence>MKAFKDLLTEPRPAAVNIYSILRDEIARLPNGKGSVRTIAELLKRIAIHRPLPTYQQIARRALGEELMQSQNKKNKTTESKKKKKTDGTDPKHANSMVCTAGSSNMTTSTSFSPIAEAGLQSDCVGVGKSEIPLACHALACKEVTTAFALEDFSLANDMVPFPVQRLRI</sequence>
<evidence type="ECO:0000313" key="4">
    <source>
        <dbReference type="Proteomes" id="UP000820818"/>
    </source>
</evidence>
<dbReference type="Pfam" id="PF25793">
    <property type="entry name" value="WHD_2nd_NFRKB"/>
    <property type="match status" value="1"/>
</dbReference>
<dbReference type="Proteomes" id="UP000820818">
    <property type="component" value="Linkage Group LG6"/>
</dbReference>
<feature type="compositionally biased region" description="Basic and acidic residues" evidence="1">
    <location>
        <begin position="76"/>
        <end position="93"/>
    </location>
</feature>
<organism evidence="3 4">
    <name type="scientific">Daphnia sinensis</name>
    <dbReference type="NCBI Taxonomy" id="1820382"/>
    <lineage>
        <taxon>Eukaryota</taxon>
        <taxon>Metazoa</taxon>
        <taxon>Ecdysozoa</taxon>
        <taxon>Arthropoda</taxon>
        <taxon>Crustacea</taxon>
        <taxon>Branchiopoda</taxon>
        <taxon>Diplostraca</taxon>
        <taxon>Cladocera</taxon>
        <taxon>Anomopoda</taxon>
        <taxon>Daphniidae</taxon>
        <taxon>Daphnia</taxon>
        <taxon>Daphnia similis group</taxon>
    </lineage>
</organism>
<evidence type="ECO:0000256" key="1">
    <source>
        <dbReference type="SAM" id="MobiDB-lite"/>
    </source>
</evidence>
<gene>
    <name evidence="3" type="ORF">GHT06_017145</name>
</gene>
<keyword evidence="4" id="KW-1185">Reference proteome</keyword>
<accession>A0AAD5KR62</accession>
<comment type="caution">
    <text evidence="3">The sequence shown here is derived from an EMBL/GenBank/DDBJ whole genome shotgun (WGS) entry which is preliminary data.</text>
</comment>
<evidence type="ECO:0000313" key="3">
    <source>
        <dbReference type="EMBL" id="KAI9557317.1"/>
    </source>
</evidence>
<name>A0AAD5KR62_9CRUS</name>
<proteinExistence type="predicted"/>
<dbReference type="InterPro" id="IPR057748">
    <property type="entry name" value="NFRKB_WH_2"/>
</dbReference>
<feature type="domain" description="Nuclear factor related to kappa-B-binding protein second winged helix" evidence="2">
    <location>
        <begin position="6"/>
        <end position="45"/>
    </location>
</feature>
<evidence type="ECO:0000259" key="2">
    <source>
        <dbReference type="Pfam" id="PF25793"/>
    </source>
</evidence>
<dbReference type="AlphaFoldDB" id="A0AAD5KR62"/>
<feature type="region of interest" description="Disordered" evidence="1">
    <location>
        <begin position="66"/>
        <end position="95"/>
    </location>
</feature>
<reference evidence="3 4" key="1">
    <citation type="submission" date="2022-05" db="EMBL/GenBank/DDBJ databases">
        <title>A multi-omics perspective on studying reproductive biology in Daphnia sinensis.</title>
        <authorList>
            <person name="Jia J."/>
        </authorList>
    </citation>
    <scope>NUCLEOTIDE SEQUENCE [LARGE SCALE GENOMIC DNA]</scope>
    <source>
        <strain evidence="3 4">WSL</strain>
    </source>
</reference>